<evidence type="ECO:0008006" key="2">
    <source>
        <dbReference type="Google" id="ProtNLM"/>
    </source>
</evidence>
<gene>
    <name evidence="1" type="ORF">LCGC14_2345980</name>
</gene>
<reference evidence="1" key="1">
    <citation type="journal article" date="2015" name="Nature">
        <title>Complex archaea that bridge the gap between prokaryotes and eukaryotes.</title>
        <authorList>
            <person name="Spang A."/>
            <person name="Saw J.H."/>
            <person name="Jorgensen S.L."/>
            <person name="Zaremba-Niedzwiedzka K."/>
            <person name="Martijn J."/>
            <person name="Lind A.E."/>
            <person name="van Eijk R."/>
            <person name="Schleper C."/>
            <person name="Guy L."/>
            <person name="Ettema T.J."/>
        </authorList>
    </citation>
    <scope>NUCLEOTIDE SEQUENCE</scope>
</reference>
<accession>A0A0F9CY53</accession>
<proteinExistence type="predicted"/>
<organism evidence="1">
    <name type="scientific">marine sediment metagenome</name>
    <dbReference type="NCBI Taxonomy" id="412755"/>
    <lineage>
        <taxon>unclassified sequences</taxon>
        <taxon>metagenomes</taxon>
        <taxon>ecological metagenomes</taxon>
    </lineage>
</organism>
<comment type="caution">
    <text evidence="1">The sequence shown here is derived from an EMBL/GenBank/DDBJ whole genome shotgun (WGS) entry which is preliminary data.</text>
</comment>
<name>A0A0F9CY53_9ZZZZ</name>
<dbReference type="AlphaFoldDB" id="A0A0F9CY53"/>
<evidence type="ECO:0000313" key="1">
    <source>
        <dbReference type="EMBL" id="KKL46396.1"/>
    </source>
</evidence>
<dbReference type="EMBL" id="LAZR01034046">
    <property type="protein sequence ID" value="KKL46396.1"/>
    <property type="molecule type" value="Genomic_DNA"/>
</dbReference>
<sequence>MTIRLASGHYFLIETDVPTDTNNTQTLHDKAGGSGLLHANLRGVVANDVTYITNAFLPDATQNPGNVFLVDTLPDGFSNVVLKARWKWSARQTAEHFTIGLYQGKPTLATGGVCSDGIDACIVEIDWSSGSSFGDFGYVLGTWNDLVLPVDESLITDRTDLWIYVNMSRHPNQGVPDADRAVEQLSWLVLQCDFPFSSVGEAPAEITKVNGLEKVSPVLSNVGASGFFRYCYRVVPIGPGGSGLSDEVSIENSPVALDSTDKICLTWDDVTGATSYKVYRTCAPTGIGIGLIATVLPDLGDCGGGGGSGGNTGMEDDGTVCPDSGDCPDTRFSEALCQGVTTITYPAKETPS</sequence>
<protein>
    <recommendedName>
        <fullName evidence="2">Fibronectin type-III domain-containing protein</fullName>
    </recommendedName>
</protein>